<dbReference type="Proteomes" id="UP000595437">
    <property type="component" value="Chromosome 20"/>
</dbReference>
<dbReference type="EMBL" id="CP045909">
    <property type="protein sequence ID" value="QQP32477.1"/>
    <property type="molecule type" value="Genomic_DNA"/>
</dbReference>
<gene>
    <name evidence="1" type="ORF">FKW44_024803</name>
</gene>
<evidence type="ECO:0000313" key="1">
    <source>
        <dbReference type="EMBL" id="QQP32477.1"/>
    </source>
</evidence>
<evidence type="ECO:0000313" key="2">
    <source>
        <dbReference type="Proteomes" id="UP000595437"/>
    </source>
</evidence>
<sequence length="55" mass="6213">QHGFLEEKLMDSVPFTLQTLLDSDSTTSLMSIDFAKAFDSISHKFIIETLYKKGS</sequence>
<accession>A0A7T8GM41</accession>
<evidence type="ECO:0008006" key="3">
    <source>
        <dbReference type="Google" id="ProtNLM"/>
    </source>
</evidence>
<feature type="non-terminal residue" evidence="1">
    <location>
        <position position="1"/>
    </location>
</feature>
<name>A0A7T8GM41_CALRO</name>
<reference evidence="2" key="1">
    <citation type="submission" date="2021-01" db="EMBL/GenBank/DDBJ databases">
        <title>Caligus Genome Assembly.</title>
        <authorList>
            <person name="Gallardo-Escarate C."/>
        </authorList>
    </citation>
    <scope>NUCLEOTIDE SEQUENCE [LARGE SCALE GENOMIC DNA]</scope>
</reference>
<dbReference type="AlphaFoldDB" id="A0A7T8GM41"/>
<protein>
    <recommendedName>
        <fullName evidence="3">Reverse transcriptase domain-containing protein</fullName>
    </recommendedName>
</protein>
<keyword evidence="2" id="KW-1185">Reference proteome</keyword>
<proteinExistence type="predicted"/>
<feature type="non-terminal residue" evidence="1">
    <location>
        <position position="55"/>
    </location>
</feature>
<organism evidence="1 2">
    <name type="scientific">Caligus rogercresseyi</name>
    <name type="common">Sea louse</name>
    <dbReference type="NCBI Taxonomy" id="217165"/>
    <lineage>
        <taxon>Eukaryota</taxon>
        <taxon>Metazoa</taxon>
        <taxon>Ecdysozoa</taxon>
        <taxon>Arthropoda</taxon>
        <taxon>Crustacea</taxon>
        <taxon>Multicrustacea</taxon>
        <taxon>Hexanauplia</taxon>
        <taxon>Copepoda</taxon>
        <taxon>Siphonostomatoida</taxon>
        <taxon>Caligidae</taxon>
        <taxon>Caligus</taxon>
    </lineage>
</organism>